<dbReference type="InterPro" id="IPR004107">
    <property type="entry name" value="Integrase_SAM-like_N"/>
</dbReference>
<dbReference type="SUPFAM" id="SSF56349">
    <property type="entry name" value="DNA breaking-rejoining enzymes"/>
    <property type="match status" value="1"/>
</dbReference>
<dbReference type="EMBL" id="CP060696">
    <property type="protein sequence ID" value="QNO18146.1"/>
    <property type="molecule type" value="Genomic_DNA"/>
</dbReference>
<dbReference type="InterPro" id="IPR011010">
    <property type="entry name" value="DNA_brk_join_enz"/>
</dbReference>
<dbReference type="Pfam" id="PF14659">
    <property type="entry name" value="Phage_int_SAM_3"/>
    <property type="match status" value="1"/>
</dbReference>
<dbReference type="InterPro" id="IPR010998">
    <property type="entry name" value="Integrase_recombinase_N"/>
</dbReference>
<evidence type="ECO:0000256" key="2">
    <source>
        <dbReference type="ARBA" id="ARBA00008857"/>
    </source>
</evidence>
<dbReference type="GO" id="GO:0015074">
    <property type="term" value="P:DNA integration"/>
    <property type="evidence" value="ECO:0007669"/>
    <property type="project" value="UniProtKB-KW"/>
</dbReference>
<evidence type="ECO:0000256" key="4">
    <source>
        <dbReference type="ARBA" id="ARBA00023125"/>
    </source>
</evidence>
<dbReference type="InterPro" id="IPR013762">
    <property type="entry name" value="Integrase-like_cat_sf"/>
</dbReference>
<gene>
    <name evidence="7" type="ORF">H6X83_00290</name>
</gene>
<dbReference type="Gene3D" id="1.10.443.10">
    <property type="entry name" value="Intergrase catalytic core"/>
    <property type="match status" value="1"/>
</dbReference>
<feature type="domain" description="Tyr recombinase" evidence="6">
    <location>
        <begin position="218"/>
        <end position="420"/>
    </location>
</feature>
<organism evidence="7 8">
    <name type="scientific">Caproicibacterium amylolyticum</name>
    <dbReference type="NCBI Taxonomy" id="2766537"/>
    <lineage>
        <taxon>Bacteria</taxon>
        <taxon>Bacillati</taxon>
        <taxon>Bacillota</taxon>
        <taxon>Clostridia</taxon>
        <taxon>Eubacteriales</taxon>
        <taxon>Oscillospiraceae</taxon>
        <taxon>Caproicibacterium</taxon>
    </lineage>
</organism>
<protein>
    <submittedName>
        <fullName evidence="7">Tyrosine-type recombinase/integrase</fullName>
    </submittedName>
</protein>
<dbReference type="Gene3D" id="1.10.260.40">
    <property type="entry name" value="lambda repressor-like DNA-binding domains"/>
    <property type="match status" value="1"/>
</dbReference>
<dbReference type="InterPro" id="IPR001387">
    <property type="entry name" value="Cro/C1-type_HTH"/>
</dbReference>
<evidence type="ECO:0000259" key="6">
    <source>
        <dbReference type="PROSITE" id="PS51898"/>
    </source>
</evidence>
<keyword evidence="5" id="KW-0233">DNA recombination</keyword>
<keyword evidence="8" id="KW-1185">Reference proteome</keyword>
<evidence type="ECO:0000256" key="1">
    <source>
        <dbReference type="ARBA" id="ARBA00003283"/>
    </source>
</evidence>
<dbReference type="PANTHER" id="PTHR30349:SF91">
    <property type="entry name" value="INTA PROTEIN"/>
    <property type="match status" value="1"/>
</dbReference>
<dbReference type="KEGG" id="caml:H6X83_00290"/>
<dbReference type="GO" id="GO:0003677">
    <property type="term" value="F:DNA binding"/>
    <property type="evidence" value="ECO:0007669"/>
    <property type="project" value="UniProtKB-KW"/>
</dbReference>
<proteinExistence type="inferred from homology"/>
<evidence type="ECO:0000313" key="8">
    <source>
        <dbReference type="Proteomes" id="UP000516046"/>
    </source>
</evidence>
<dbReference type="InterPro" id="IPR002104">
    <property type="entry name" value="Integrase_catalytic"/>
</dbReference>
<dbReference type="PROSITE" id="PS51898">
    <property type="entry name" value="TYR_RECOMBINASE"/>
    <property type="match status" value="1"/>
</dbReference>
<evidence type="ECO:0000256" key="5">
    <source>
        <dbReference type="ARBA" id="ARBA00023172"/>
    </source>
</evidence>
<dbReference type="AlphaFoldDB" id="A0A7G9WHI4"/>
<dbReference type="Pfam" id="PF00589">
    <property type="entry name" value="Phage_integrase"/>
    <property type="match status" value="1"/>
</dbReference>
<keyword evidence="4" id="KW-0238">DNA-binding</keyword>
<dbReference type="InterPro" id="IPR010982">
    <property type="entry name" value="Lambda_DNA-bd_dom_sf"/>
</dbReference>
<evidence type="ECO:0000313" key="7">
    <source>
        <dbReference type="EMBL" id="QNO18146.1"/>
    </source>
</evidence>
<dbReference type="CDD" id="cd00093">
    <property type="entry name" value="HTH_XRE"/>
    <property type="match status" value="1"/>
</dbReference>
<reference evidence="7 8" key="1">
    <citation type="submission" date="2020-08" db="EMBL/GenBank/DDBJ databases">
        <authorList>
            <person name="Ren C."/>
            <person name="Gu Y."/>
            <person name="Xu Y."/>
        </authorList>
    </citation>
    <scope>NUCLEOTIDE SEQUENCE [LARGE SCALE GENOMIC DNA]</scope>
    <source>
        <strain evidence="7 8">LBM18003</strain>
    </source>
</reference>
<keyword evidence="3" id="KW-0229">DNA integration</keyword>
<dbReference type="SUPFAM" id="SSF47413">
    <property type="entry name" value="lambda repressor-like DNA-binding domains"/>
    <property type="match status" value="1"/>
</dbReference>
<comment type="similarity">
    <text evidence="2">Belongs to the 'phage' integrase family.</text>
</comment>
<dbReference type="Gene3D" id="1.10.150.130">
    <property type="match status" value="1"/>
</dbReference>
<comment type="function">
    <text evidence="1">Site-specific tyrosine recombinase, which acts by catalyzing the cutting and rejoining of the recombining DNA molecules.</text>
</comment>
<dbReference type="PANTHER" id="PTHR30349">
    <property type="entry name" value="PHAGE INTEGRASE-RELATED"/>
    <property type="match status" value="1"/>
</dbReference>
<name>A0A7G9WHI4_9FIRM</name>
<dbReference type="RefSeq" id="WP_212507210.1">
    <property type="nucleotide sequence ID" value="NZ_CP060696.1"/>
</dbReference>
<dbReference type="GO" id="GO:0006310">
    <property type="term" value="P:DNA recombination"/>
    <property type="evidence" value="ECO:0007669"/>
    <property type="project" value="UniProtKB-KW"/>
</dbReference>
<dbReference type="InterPro" id="IPR050090">
    <property type="entry name" value="Tyrosine_recombinase_XerCD"/>
</dbReference>
<dbReference type="Proteomes" id="UP000516046">
    <property type="component" value="Chromosome"/>
</dbReference>
<sequence length="436" mass="49285">MRSTIWHVPDGMTSAKAEKEANRQAALFEEKLKTGMALYDGNTTFGEYAEQWVKNHQCAGKTKDGYQELMKRIQPALGHIRLSKLQPHHLEAFYQNLAEKGINQRGNYAISEKLPLLLKAEHLTYDKLAAASGISSFTVSTAVHGKHVSFQTAQKISKALKKPVEAVFTLHKNENPLSANCIMHYHRLISAILSKAEQEQLVVRNVARLAEKPRVIHKEAAYLDDEQAKQFLSLILEEPDIRIKSALLLLLFTGMRREELCGLSWSDLDESSQLVHIYRSSQYRPHMGELEGPTKNPSSVRAIKIPLFVVQTLKEYHAWWTSQQIAFGKEWQGKLQRLFIQENGSPINPDTINYWLEKFLRKHNFPHITPHSLRHTFATLNISNGVDIRTLQSLTGHAQASTLVNTYSHAIKSRQAAACDALEEVLTGNLAAEKQA</sequence>
<evidence type="ECO:0000256" key="3">
    <source>
        <dbReference type="ARBA" id="ARBA00022908"/>
    </source>
</evidence>
<dbReference type="CDD" id="cd01189">
    <property type="entry name" value="INT_ICEBs1_C_like"/>
    <property type="match status" value="1"/>
</dbReference>
<dbReference type="Pfam" id="PF13443">
    <property type="entry name" value="HTH_26"/>
    <property type="match status" value="1"/>
</dbReference>
<accession>A0A7G9WHI4</accession>